<gene>
    <name evidence="10" type="ORF">HNR00_004687</name>
</gene>
<comment type="caution">
    <text evidence="10">The sequence shown here is derived from an EMBL/GenBank/DDBJ whole genome shotgun (WGS) entry which is preliminary data.</text>
</comment>
<name>A0A840ZPD5_9HYPH</name>
<sequence length="137" mass="13540">MLTYLPSLLGGLLIGAAAALLILLNGRIAGVSGIVAGLARAPDGRWASDLAFVTGLGLGPVAFAGLTGAWPSMRIEAGLPVLALAGVLVGFGTRLGSGCTSGHGVCGLARFSPRSLAAVLTFLATGILTVALVRVMS</sequence>
<keyword evidence="11" id="KW-1185">Reference proteome</keyword>
<keyword evidence="5 9" id="KW-0812">Transmembrane</keyword>
<evidence type="ECO:0000256" key="7">
    <source>
        <dbReference type="ARBA" id="ARBA00023136"/>
    </source>
</evidence>
<dbReference type="PANTHER" id="PTHR30574:SF1">
    <property type="entry name" value="SULPHUR TRANSPORT DOMAIN-CONTAINING PROTEIN"/>
    <property type="match status" value="1"/>
</dbReference>
<evidence type="ECO:0000256" key="8">
    <source>
        <dbReference type="ARBA" id="ARBA00035655"/>
    </source>
</evidence>
<keyword evidence="2" id="KW-0813">Transport</keyword>
<evidence type="ECO:0000256" key="1">
    <source>
        <dbReference type="ARBA" id="ARBA00004429"/>
    </source>
</evidence>
<dbReference type="EMBL" id="JACHOP010000031">
    <property type="protein sequence ID" value="MBB5759949.1"/>
    <property type="molecule type" value="Genomic_DNA"/>
</dbReference>
<organism evidence="10 11">
    <name type="scientific">Methylorubrum rhodinum</name>
    <dbReference type="NCBI Taxonomy" id="29428"/>
    <lineage>
        <taxon>Bacteria</taxon>
        <taxon>Pseudomonadati</taxon>
        <taxon>Pseudomonadota</taxon>
        <taxon>Alphaproteobacteria</taxon>
        <taxon>Hyphomicrobiales</taxon>
        <taxon>Methylobacteriaceae</taxon>
        <taxon>Methylorubrum</taxon>
    </lineage>
</organism>
<dbReference type="Proteomes" id="UP000583454">
    <property type="component" value="Unassembled WGS sequence"/>
</dbReference>
<comment type="subcellular location">
    <subcellularLocation>
        <location evidence="1">Cell inner membrane</location>
        <topology evidence="1">Multi-pass membrane protein</topology>
    </subcellularLocation>
</comment>
<dbReference type="AlphaFoldDB" id="A0A840ZPD5"/>
<comment type="similarity">
    <text evidence="8">Belongs to the TsuA/YedE (TC 9.B.102) family.</text>
</comment>
<dbReference type="RefSeq" id="WP_183573490.1">
    <property type="nucleotide sequence ID" value="NZ_JACHOP010000031.1"/>
</dbReference>
<keyword evidence="4" id="KW-0997">Cell inner membrane</keyword>
<feature type="transmembrane region" description="Helical" evidence="9">
    <location>
        <begin position="50"/>
        <end position="71"/>
    </location>
</feature>
<reference evidence="10 11" key="1">
    <citation type="submission" date="2020-08" db="EMBL/GenBank/DDBJ databases">
        <title>Genomic Encyclopedia of Type Strains, Phase IV (KMG-IV): sequencing the most valuable type-strain genomes for metagenomic binning, comparative biology and taxonomic classification.</title>
        <authorList>
            <person name="Goeker M."/>
        </authorList>
    </citation>
    <scope>NUCLEOTIDE SEQUENCE [LARGE SCALE GENOMIC DNA]</scope>
    <source>
        <strain evidence="10 11">DSM 2163</strain>
    </source>
</reference>
<evidence type="ECO:0008006" key="12">
    <source>
        <dbReference type="Google" id="ProtNLM"/>
    </source>
</evidence>
<feature type="transmembrane region" description="Helical" evidence="9">
    <location>
        <begin position="116"/>
        <end position="136"/>
    </location>
</feature>
<evidence type="ECO:0000313" key="10">
    <source>
        <dbReference type="EMBL" id="MBB5759949.1"/>
    </source>
</evidence>
<feature type="transmembrane region" description="Helical" evidence="9">
    <location>
        <begin position="77"/>
        <end position="95"/>
    </location>
</feature>
<protein>
    <recommendedName>
        <fullName evidence="12">YeeE/YedE family protein</fullName>
    </recommendedName>
</protein>
<evidence type="ECO:0000313" key="11">
    <source>
        <dbReference type="Proteomes" id="UP000583454"/>
    </source>
</evidence>
<keyword evidence="3" id="KW-1003">Cell membrane</keyword>
<evidence type="ECO:0000256" key="2">
    <source>
        <dbReference type="ARBA" id="ARBA00022448"/>
    </source>
</evidence>
<feature type="transmembrane region" description="Helical" evidence="9">
    <location>
        <begin position="12"/>
        <end position="38"/>
    </location>
</feature>
<dbReference type="InterPro" id="IPR007272">
    <property type="entry name" value="Sulf_transp_TsuA/YedE"/>
</dbReference>
<evidence type="ECO:0000256" key="5">
    <source>
        <dbReference type="ARBA" id="ARBA00022692"/>
    </source>
</evidence>
<evidence type="ECO:0000256" key="3">
    <source>
        <dbReference type="ARBA" id="ARBA00022475"/>
    </source>
</evidence>
<accession>A0A840ZPD5</accession>
<proteinExistence type="inferred from homology"/>
<evidence type="ECO:0000256" key="6">
    <source>
        <dbReference type="ARBA" id="ARBA00022989"/>
    </source>
</evidence>
<keyword evidence="7 9" id="KW-0472">Membrane</keyword>
<dbReference type="PANTHER" id="PTHR30574">
    <property type="entry name" value="INNER MEMBRANE PROTEIN YEDE"/>
    <property type="match status" value="1"/>
</dbReference>
<evidence type="ECO:0000256" key="4">
    <source>
        <dbReference type="ARBA" id="ARBA00022519"/>
    </source>
</evidence>
<keyword evidence="6 9" id="KW-1133">Transmembrane helix</keyword>
<dbReference type="GO" id="GO:0005886">
    <property type="term" value="C:plasma membrane"/>
    <property type="evidence" value="ECO:0007669"/>
    <property type="project" value="UniProtKB-SubCell"/>
</dbReference>
<evidence type="ECO:0000256" key="9">
    <source>
        <dbReference type="SAM" id="Phobius"/>
    </source>
</evidence>